<dbReference type="AlphaFoldDB" id="A0A1A9RDE3"/>
<name>A0A1A9RDE3_EIKCO</name>
<organism evidence="1 2">
    <name type="scientific">Eikenella corrodens</name>
    <dbReference type="NCBI Taxonomy" id="539"/>
    <lineage>
        <taxon>Bacteria</taxon>
        <taxon>Pseudomonadati</taxon>
        <taxon>Pseudomonadota</taxon>
        <taxon>Betaproteobacteria</taxon>
        <taxon>Neisseriales</taxon>
        <taxon>Neisseriaceae</taxon>
        <taxon>Eikenella</taxon>
    </lineage>
</organism>
<reference evidence="2" key="1">
    <citation type="submission" date="2016-05" db="EMBL/GenBank/DDBJ databases">
        <title>Draft genome of Corynebacterium afermentans subsp. afermentans LCDC 88199T.</title>
        <authorList>
            <person name="Bernier A.-M."/>
            <person name="Bernard K."/>
        </authorList>
    </citation>
    <scope>NUCLEOTIDE SEQUENCE [LARGE SCALE GENOMIC DNA]</scope>
    <source>
        <strain evidence="2">NML01-0328</strain>
    </source>
</reference>
<dbReference type="InterPro" id="IPR010270">
    <property type="entry name" value="Phage_P2_GpM"/>
</dbReference>
<sequence length="219" mass="24371">MTSPARRHFLQESARLAAEAGGDIPLAELSVYQQLLKQLYQDKTILKAINSNTDKAKAKADMLPAYAEWIAGVLQGEQAQADDKITPTVLIWMIDCGLLDEAMPLAAFALEHQLPTADEFQREMPDLLLEEYADQLSAGYTITGEHLKTLVEWATAKGEDGMHRYNVNDNIRAKLLKAAGEWAEVQQMPDYARSLYETALNYNDRIGVKTRIAALSKSS</sequence>
<evidence type="ECO:0000313" key="1">
    <source>
        <dbReference type="EMBL" id="OAM16319.1"/>
    </source>
</evidence>
<evidence type="ECO:0000313" key="2">
    <source>
        <dbReference type="Proteomes" id="UP000078003"/>
    </source>
</evidence>
<dbReference type="GO" id="GO:0004519">
    <property type="term" value="F:endonuclease activity"/>
    <property type="evidence" value="ECO:0007669"/>
    <property type="project" value="InterPro"/>
</dbReference>
<dbReference type="RefSeq" id="WP_064104443.1">
    <property type="nucleotide sequence ID" value="NZ_LXSF01000006.1"/>
</dbReference>
<protein>
    <submittedName>
        <fullName evidence="1">Terminase</fullName>
    </submittedName>
</protein>
<dbReference type="GO" id="GO:0003677">
    <property type="term" value="F:DNA binding"/>
    <property type="evidence" value="ECO:0007669"/>
    <property type="project" value="InterPro"/>
</dbReference>
<dbReference type="Proteomes" id="UP000078003">
    <property type="component" value="Unassembled WGS sequence"/>
</dbReference>
<accession>A0A1A9RDE3</accession>
<gene>
    <name evidence="1" type="ORF">A7P85_06280</name>
</gene>
<comment type="caution">
    <text evidence="1">The sequence shown here is derived from an EMBL/GenBank/DDBJ whole genome shotgun (WGS) entry which is preliminary data.</text>
</comment>
<proteinExistence type="predicted"/>
<dbReference type="EMBL" id="LXSF01000006">
    <property type="protein sequence ID" value="OAM16319.1"/>
    <property type="molecule type" value="Genomic_DNA"/>
</dbReference>
<dbReference type="Pfam" id="PF05944">
    <property type="entry name" value="Phage_term_smal"/>
    <property type="match status" value="1"/>
</dbReference>